<dbReference type="InterPro" id="IPR052934">
    <property type="entry name" value="Methyl-DNA_Rec/Restrict_Enz"/>
</dbReference>
<dbReference type="GO" id="GO:0016887">
    <property type="term" value="F:ATP hydrolysis activity"/>
    <property type="evidence" value="ECO:0007669"/>
    <property type="project" value="InterPro"/>
</dbReference>
<comment type="caution">
    <text evidence="3">The sequence shown here is derived from an EMBL/GenBank/DDBJ whole genome shotgun (WGS) entry which is preliminary data.</text>
</comment>
<dbReference type="InterPro" id="IPR011704">
    <property type="entry name" value="ATPase_dyneun-rel_AAA"/>
</dbReference>
<evidence type="ECO:0000256" key="1">
    <source>
        <dbReference type="SAM" id="MobiDB-lite"/>
    </source>
</evidence>
<gene>
    <name evidence="3" type="ORF">DWB68_07270</name>
</gene>
<dbReference type="Gene3D" id="3.40.50.300">
    <property type="entry name" value="P-loop containing nucleotide triphosphate hydrolases"/>
    <property type="match status" value="1"/>
</dbReference>
<dbReference type="InterPro" id="IPR027417">
    <property type="entry name" value="P-loop_NTPase"/>
</dbReference>
<feature type="compositionally biased region" description="Low complexity" evidence="1">
    <location>
        <begin position="252"/>
        <end position="270"/>
    </location>
</feature>
<dbReference type="SUPFAM" id="SSF52540">
    <property type="entry name" value="P-loop containing nucleoside triphosphate hydrolases"/>
    <property type="match status" value="1"/>
</dbReference>
<name>A0A399JBF2_9MICC</name>
<dbReference type="CDD" id="cd00009">
    <property type="entry name" value="AAA"/>
    <property type="match status" value="1"/>
</dbReference>
<evidence type="ECO:0000313" key="3">
    <source>
        <dbReference type="EMBL" id="RII42544.1"/>
    </source>
</evidence>
<feature type="region of interest" description="Disordered" evidence="1">
    <location>
        <begin position="251"/>
        <end position="270"/>
    </location>
</feature>
<dbReference type="AlphaFoldDB" id="A0A399JBF2"/>
<proteinExistence type="predicted"/>
<dbReference type="PANTHER" id="PTHR37291:SF1">
    <property type="entry name" value="TYPE IV METHYL-DIRECTED RESTRICTION ENZYME ECOKMCRB SUBUNIT"/>
    <property type="match status" value="1"/>
</dbReference>
<evidence type="ECO:0000313" key="4">
    <source>
        <dbReference type="Proteomes" id="UP000265419"/>
    </source>
</evidence>
<keyword evidence="4" id="KW-1185">Reference proteome</keyword>
<dbReference type="GO" id="GO:0005524">
    <property type="term" value="F:ATP binding"/>
    <property type="evidence" value="ECO:0007669"/>
    <property type="project" value="InterPro"/>
</dbReference>
<dbReference type="Pfam" id="PF07728">
    <property type="entry name" value="AAA_5"/>
    <property type="match status" value="1"/>
</dbReference>
<sequence>MSRRLLDCLRHGGSVITDVDVWTDDNVDSLFTYFVEAPDTSGASFMEKLRTQLTPAPAGAIVLFAELLLLDLLPLANLTPGKKRELLEAVLGFSDNPPALPADVLEALEHGVFHGGQGFNQRRWYHLVLLLELVRWFRSLPEVAQEKAMTDPFAWREIVNKIPGTPEPALRNSLLFLGHPELFQPTVNADHKRKIAAALCPIFLQRAASEDVDQDLFDLEARLTTDLGRLPDFYLDEDLRVLWQEPKSATGAEAVPAPAESAPAAEPSAPVRPEYSLTSIIEEGCFHPKAELELALKRWSDKKNLILEGAPGTGKTWVARRLAYALIGSKDPEAVRAVQFHPGTSYEDFVRGWRPGGDGTLRLVDGPLLQHAERARANPDVPHVLLIEEINRGNPAQAFGELLTLIEGTKRTPSDAIELAYHAEDEGPFHLPPNFHIIGTMNIADRSLALVDFALRRRFAFLRLEPQFNDAWEAALNKHFHQLSTNTLETIRARMSGLNDFIRTDSSLGGSFLVGHSFVTPTHGHSDPVAWFKDVARTDIGPLLDEYWFDAPDTAGEQRERLVEGL</sequence>
<feature type="domain" description="AAA+ ATPase" evidence="2">
    <location>
        <begin position="301"/>
        <end position="465"/>
    </location>
</feature>
<reference evidence="3 4" key="1">
    <citation type="submission" date="2018-07" db="EMBL/GenBank/DDBJ databases">
        <title>Arthrobacter sp. nov., isolated from raw cow's milk with high bacterial count.</title>
        <authorList>
            <person name="Hahne J."/>
            <person name="Isele D."/>
            <person name="Lipski A."/>
        </authorList>
    </citation>
    <scope>NUCLEOTIDE SEQUENCE [LARGE SCALE GENOMIC DNA]</scope>
    <source>
        <strain evidence="3 4">JZ R-35</strain>
    </source>
</reference>
<dbReference type="PANTHER" id="PTHR37291">
    <property type="entry name" value="5-METHYLCYTOSINE-SPECIFIC RESTRICTION ENZYME B"/>
    <property type="match status" value="1"/>
</dbReference>
<dbReference type="Proteomes" id="UP000265419">
    <property type="component" value="Unassembled WGS sequence"/>
</dbReference>
<dbReference type="InterPro" id="IPR003593">
    <property type="entry name" value="AAA+_ATPase"/>
</dbReference>
<protein>
    <submittedName>
        <fullName evidence="3">AAA family ATPase</fullName>
    </submittedName>
</protein>
<accession>A0A399JBF2</accession>
<dbReference type="EMBL" id="QQXK01000011">
    <property type="protein sequence ID" value="RII42544.1"/>
    <property type="molecule type" value="Genomic_DNA"/>
</dbReference>
<organism evidence="3 4">
    <name type="scientific">Galactobacter valiniphilus</name>
    <dbReference type="NCBI Taxonomy" id="2676122"/>
    <lineage>
        <taxon>Bacteria</taxon>
        <taxon>Bacillati</taxon>
        <taxon>Actinomycetota</taxon>
        <taxon>Actinomycetes</taxon>
        <taxon>Micrococcales</taxon>
        <taxon>Micrococcaceae</taxon>
        <taxon>Galactobacter</taxon>
    </lineage>
</organism>
<evidence type="ECO:0000259" key="2">
    <source>
        <dbReference type="SMART" id="SM00382"/>
    </source>
</evidence>
<dbReference type="SMART" id="SM00382">
    <property type="entry name" value="AAA"/>
    <property type="match status" value="1"/>
</dbReference>